<dbReference type="Pfam" id="PF02661">
    <property type="entry name" value="Fic"/>
    <property type="match status" value="1"/>
</dbReference>
<dbReference type="PANTHER" id="PTHR13504">
    <property type="entry name" value="FIDO DOMAIN-CONTAINING PROTEIN DDB_G0283145"/>
    <property type="match status" value="1"/>
</dbReference>
<feature type="binding site" evidence="2">
    <location>
        <begin position="217"/>
        <end position="224"/>
    </location>
    <ligand>
        <name>ATP</name>
        <dbReference type="ChEBI" id="CHEBI:30616"/>
    </ligand>
</feature>
<evidence type="ECO:0000259" key="3">
    <source>
        <dbReference type="PROSITE" id="PS51459"/>
    </source>
</evidence>
<gene>
    <name evidence="4" type="ordered locus">Pnap_4423</name>
</gene>
<feature type="binding site" evidence="2">
    <location>
        <begin position="252"/>
        <end position="253"/>
    </location>
    <ligand>
        <name>ATP</name>
        <dbReference type="ChEBI" id="CHEBI:30616"/>
    </ligand>
</feature>
<evidence type="ECO:0000256" key="2">
    <source>
        <dbReference type="PIRSR" id="PIRSR640198-2"/>
    </source>
</evidence>
<reference evidence="5" key="1">
    <citation type="journal article" date="2009" name="Environ. Microbiol.">
        <title>The genome of Polaromonas naphthalenivorans strain CJ2, isolated from coal tar-contaminated sediment, reveals physiological and metabolic versatility and evolution through extensive horizontal gene transfer.</title>
        <authorList>
            <person name="Yagi J.M."/>
            <person name="Sims D."/>
            <person name="Brettin T."/>
            <person name="Bruce D."/>
            <person name="Madsen E.L."/>
        </authorList>
    </citation>
    <scope>NUCLEOTIDE SEQUENCE [LARGE SCALE GENOMIC DNA]</scope>
    <source>
        <strain evidence="5">CJ2</strain>
        <plasmid evidence="5">Plasmid pPNAP01</plasmid>
    </source>
</reference>
<feature type="active site" evidence="1">
    <location>
        <position position="213"/>
    </location>
</feature>
<keyword evidence="2" id="KW-0067">ATP-binding</keyword>
<evidence type="ECO:0000313" key="4">
    <source>
        <dbReference type="EMBL" id="ABM39701.1"/>
    </source>
</evidence>
<name>A1VVM3_POLNA</name>
<dbReference type="HOGENOM" id="CLU_666714_0_0_4"/>
<accession>A1VVM3</accession>
<evidence type="ECO:0000313" key="5">
    <source>
        <dbReference type="Proteomes" id="UP000000644"/>
    </source>
</evidence>
<dbReference type="GO" id="GO:0005524">
    <property type="term" value="F:ATP binding"/>
    <property type="evidence" value="ECO:0007669"/>
    <property type="project" value="UniProtKB-KW"/>
</dbReference>
<organism evidence="4 5">
    <name type="scientific">Polaromonas naphthalenivorans (strain CJ2)</name>
    <dbReference type="NCBI Taxonomy" id="365044"/>
    <lineage>
        <taxon>Bacteria</taxon>
        <taxon>Pseudomonadati</taxon>
        <taxon>Pseudomonadota</taxon>
        <taxon>Betaproteobacteria</taxon>
        <taxon>Burkholderiales</taxon>
        <taxon>Comamonadaceae</taxon>
        <taxon>Polaromonas</taxon>
    </lineage>
</organism>
<evidence type="ECO:0000256" key="1">
    <source>
        <dbReference type="PIRSR" id="PIRSR640198-1"/>
    </source>
</evidence>
<dbReference type="OrthoDB" id="9813719at2"/>
<keyword evidence="4" id="KW-0614">Plasmid</keyword>
<dbReference type="Proteomes" id="UP000000644">
    <property type="component" value="Plasmid pPNAP01"/>
</dbReference>
<dbReference type="KEGG" id="pna:Pnap_4423"/>
<dbReference type="InterPro" id="IPR036597">
    <property type="entry name" value="Fido-like_dom_sf"/>
</dbReference>
<proteinExistence type="predicted"/>
<feature type="binding site" evidence="2">
    <location>
        <begin position="167"/>
        <end position="170"/>
    </location>
    <ligand>
        <name>ATP</name>
        <dbReference type="ChEBI" id="CHEBI:30616"/>
    </ligand>
</feature>
<feature type="domain" description="Fido" evidence="3">
    <location>
        <begin position="126"/>
        <end position="287"/>
    </location>
</feature>
<dbReference type="InterPro" id="IPR040198">
    <property type="entry name" value="Fido_containing"/>
</dbReference>
<dbReference type="RefSeq" id="WP_011798072.1">
    <property type="nucleotide sequence ID" value="NC_008757.1"/>
</dbReference>
<protein>
    <submittedName>
        <fullName evidence="4">Filamentation induced by cAMP protein Fic</fullName>
    </submittedName>
</protein>
<dbReference type="InterPro" id="IPR003812">
    <property type="entry name" value="Fido"/>
</dbReference>
<keyword evidence="5" id="KW-1185">Reference proteome</keyword>
<dbReference type="AlphaFoldDB" id="A1VVM3"/>
<sequence length="407" mass="45265">MSMPSKVVAVYDQPHQFEPLLPQRELAGLIERTRTVLEKAYRLQHCVAPSTRQSLQRLVRGMNSYYSNRIEGQGTHPLNIERALSADFSKVPDVAQRQRLALAHMQAEQELEGLLAPGAGSEREALQSSFLVQAHAALYCRLQAPDRTTEDGRVIEPGQLRREDVSVGRHQPPTAASVPAFLSRMDEVYPRIKGLDGLLFGIAAAHHRAAWVHPFGDGNGRACRLQTHCALLATSAGLWSVNRGLARQRDRYYAVLANADSARQGDLDGRGNLSEKMLREWCGFFIELADDQVTFMTQMLRLDGLRERIATLMLVRSESSQFEHYTKHATLALHHVLLGGPVSRGDFCQMTGMAERSARRTLAQLLKDKLLVSDNPKGPVTFNFALDALPILLPDLYPEAATTNTEP</sequence>
<dbReference type="EMBL" id="CP000530">
    <property type="protein sequence ID" value="ABM39701.1"/>
    <property type="molecule type" value="Genomic_DNA"/>
</dbReference>
<dbReference type="PROSITE" id="PS51459">
    <property type="entry name" value="FIDO"/>
    <property type="match status" value="1"/>
</dbReference>
<geneLocation type="plasmid" evidence="4 5">
    <name>pPNAP01</name>
</geneLocation>
<dbReference type="PANTHER" id="PTHR13504:SF38">
    <property type="entry name" value="FIDO DOMAIN-CONTAINING PROTEIN"/>
    <property type="match status" value="1"/>
</dbReference>
<dbReference type="SUPFAM" id="SSF140931">
    <property type="entry name" value="Fic-like"/>
    <property type="match status" value="1"/>
</dbReference>
<dbReference type="Gene3D" id="1.10.3290.10">
    <property type="entry name" value="Fido-like domain"/>
    <property type="match status" value="1"/>
</dbReference>
<keyword evidence="2" id="KW-0547">Nucleotide-binding</keyword>